<proteinExistence type="predicted"/>
<name>A0AAF0GFM0_9CAUD</name>
<evidence type="ECO:0000313" key="1">
    <source>
        <dbReference type="EMBL" id="WGH15455.1"/>
    </source>
</evidence>
<organism evidence="1 2">
    <name type="scientific">Pseudomonas phage PSA6</name>
    <dbReference type="NCBI Taxonomy" id="3038281"/>
    <lineage>
        <taxon>Viruses</taxon>
        <taxon>Duplodnaviria</taxon>
        <taxon>Heunggongvirae</taxon>
        <taxon>Uroviricota</taxon>
        <taxon>Caudoviricetes</taxon>
        <taxon>Autographivirales</taxon>
        <taxon>Autotranscriptaviridae</taxon>
        <taxon>Studiervirinae</taxon>
        <taxon>Phutvirus</taxon>
        <taxon>Phutvirus PSA6</taxon>
    </lineage>
</organism>
<evidence type="ECO:0000313" key="2">
    <source>
        <dbReference type="Proteomes" id="UP001224657"/>
    </source>
</evidence>
<dbReference type="EMBL" id="OQ716796">
    <property type="protein sequence ID" value="WGH15455.1"/>
    <property type="molecule type" value="Genomic_DNA"/>
</dbReference>
<sequence length="146" mass="16095">MKDLLIRLGLMVAALLLAYKVGVGEGVNKTTQRLTEAHRIETQRLKEARDETQSELDATARNWALAQAESEKHAAGTVATLRRDGIRLSVQLADRTREAVEGYNRGLTDGRAELHPATAEALVRITEDADRQVKALQDTVKAVTHE</sequence>
<dbReference type="Proteomes" id="UP001224657">
    <property type="component" value="Segment"/>
</dbReference>
<evidence type="ECO:0008006" key="3">
    <source>
        <dbReference type="Google" id="ProtNLM"/>
    </source>
</evidence>
<reference evidence="1" key="1">
    <citation type="submission" date="2023-03" db="EMBL/GenBank/DDBJ databases">
        <authorList>
            <person name="Cao G."/>
            <person name="Liao Y."/>
        </authorList>
    </citation>
    <scope>NUCLEOTIDE SEQUENCE</scope>
    <source>
        <strain evidence="1">PSA6</strain>
    </source>
</reference>
<keyword evidence="2" id="KW-1185">Reference proteome</keyword>
<protein>
    <recommendedName>
        <fullName evidence="3">Rz-like lysis protein</fullName>
    </recommendedName>
</protein>
<accession>A0AAF0GFM0</accession>